<dbReference type="Pfam" id="PF25954">
    <property type="entry name" value="Beta-barrel_RND_2"/>
    <property type="match status" value="1"/>
</dbReference>
<keyword evidence="2 3" id="KW-0175">Coiled coil</keyword>
<dbReference type="GO" id="GO:0030313">
    <property type="term" value="C:cell envelope"/>
    <property type="evidence" value="ECO:0007669"/>
    <property type="project" value="UniProtKB-SubCell"/>
</dbReference>
<dbReference type="SUPFAM" id="SSF111369">
    <property type="entry name" value="HlyD-like secretion proteins"/>
    <property type="match status" value="2"/>
</dbReference>
<dbReference type="PANTHER" id="PTHR32347">
    <property type="entry name" value="EFFLUX SYSTEM COMPONENT YKNX-RELATED"/>
    <property type="match status" value="1"/>
</dbReference>
<dbReference type="RefSeq" id="WP_146452486.1">
    <property type="nucleotide sequence ID" value="NZ_SJPS01000007.1"/>
</dbReference>
<keyword evidence="4" id="KW-0812">Transmembrane</keyword>
<comment type="caution">
    <text evidence="6">The sequence shown here is derived from an EMBL/GenBank/DDBJ whole genome shotgun (WGS) entry which is preliminary data.</text>
</comment>
<feature type="transmembrane region" description="Helical" evidence="4">
    <location>
        <begin position="32"/>
        <end position="52"/>
    </location>
</feature>
<keyword evidence="7" id="KW-1185">Reference proteome</keyword>
<accession>A0A5C6CG87</accession>
<reference evidence="6 7" key="1">
    <citation type="submission" date="2019-02" db="EMBL/GenBank/DDBJ databases">
        <title>Deep-cultivation of Planctomycetes and their phenomic and genomic characterization uncovers novel biology.</title>
        <authorList>
            <person name="Wiegand S."/>
            <person name="Jogler M."/>
            <person name="Boedeker C."/>
            <person name="Pinto D."/>
            <person name="Vollmers J."/>
            <person name="Rivas-Marin E."/>
            <person name="Kohn T."/>
            <person name="Peeters S.H."/>
            <person name="Heuer A."/>
            <person name="Rast P."/>
            <person name="Oberbeckmann S."/>
            <person name="Bunk B."/>
            <person name="Jeske O."/>
            <person name="Meyerdierks A."/>
            <person name="Storesund J.E."/>
            <person name="Kallscheuer N."/>
            <person name="Luecker S."/>
            <person name="Lage O.M."/>
            <person name="Pohl T."/>
            <person name="Merkel B.J."/>
            <person name="Hornburger P."/>
            <person name="Mueller R.-W."/>
            <person name="Bruemmer F."/>
            <person name="Labrenz M."/>
            <person name="Spormann A.M."/>
            <person name="Op Den Camp H."/>
            <person name="Overmann J."/>
            <person name="Amann R."/>
            <person name="Jetten M.S.M."/>
            <person name="Mascher T."/>
            <person name="Medema M.H."/>
            <person name="Devos D.P."/>
            <person name="Kaster A.-K."/>
            <person name="Ovreas L."/>
            <person name="Rohde M."/>
            <person name="Galperin M.Y."/>
            <person name="Jogler C."/>
        </authorList>
    </citation>
    <scope>NUCLEOTIDE SEQUENCE [LARGE SCALE GENOMIC DNA]</scope>
    <source>
        <strain evidence="6 7">Pla144</strain>
    </source>
</reference>
<dbReference type="Proteomes" id="UP000318437">
    <property type="component" value="Unassembled WGS sequence"/>
</dbReference>
<evidence type="ECO:0000256" key="4">
    <source>
        <dbReference type="SAM" id="Phobius"/>
    </source>
</evidence>
<dbReference type="Gene3D" id="2.40.30.170">
    <property type="match status" value="1"/>
</dbReference>
<evidence type="ECO:0000259" key="5">
    <source>
        <dbReference type="Pfam" id="PF25954"/>
    </source>
</evidence>
<name>A0A5C6CG87_9BACT</name>
<evidence type="ECO:0000256" key="3">
    <source>
        <dbReference type="SAM" id="Coils"/>
    </source>
</evidence>
<keyword evidence="4" id="KW-1133">Transmembrane helix</keyword>
<evidence type="ECO:0000313" key="7">
    <source>
        <dbReference type="Proteomes" id="UP000318437"/>
    </source>
</evidence>
<dbReference type="AlphaFoldDB" id="A0A5C6CG87"/>
<comment type="subcellular location">
    <subcellularLocation>
        <location evidence="1">Cell envelope</location>
    </subcellularLocation>
</comment>
<dbReference type="EMBL" id="SJPS01000007">
    <property type="protein sequence ID" value="TWU22737.1"/>
    <property type="molecule type" value="Genomic_DNA"/>
</dbReference>
<gene>
    <name evidence="6" type="ORF">Pla144_41980</name>
</gene>
<dbReference type="PRINTS" id="PR01490">
    <property type="entry name" value="RTXTOXIND"/>
</dbReference>
<feature type="domain" description="CusB-like beta-barrel" evidence="5">
    <location>
        <begin position="354"/>
        <end position="423"/>
    </location>
</feature>
<dbReference type="Gene3D" id="2.40.50.100">
    <property type="match status" value="1"/>
</dbReference>
<keyword evidence="4" id="KW-0472">Membrane</keyword>
<feature type="coiled-coil region" evidence="3">
    <location>
        <begin position="223"/>
        <end position="295"/>
    </location>
</feature>
<dbReference type="InterPro" id="IPR058792">
    <property type="entry name" value="Beta-barrel_RND_2"/>
</dbReference>
<dbReference type="Gene3D" id="2.40.420.20">
    <property type="match status" value="1"/>
</dbReference>
<organism evidence="6 7">
    <name type="scientific">Bythopirellula polymerisocia</name>
    <dbReference type="NCBI Taxonomy" id="2528003"/>
    <lineage>
        <taxon>Bacteria</taxon>
        <taxon>Pseudomonadati</taxon>
        <taxon>Planctomycetota</taxon>
        <taxon>Planctomycetia</taxon>
        <taxon>Pirellulales</taxon>
        <taxon>Lacipirellulaceae</taxon>
        <taxon>Bythopirellula</taxon>
    </lineage>
</organism>
<protein>
    <submittedName>
        <fullName evidence="6">Multidrug resistance protein MdtN</fullName>
    </submittedName>
</protein>
<dbReference type="InterPro" id="IPR050465">
    <property type="entry name" value="UPF0194_transport"/>
</dbReference>
<evidence type="ECO:0000256" key="2">
    <source>
        <dbReference type="ARBA" id="ARBA00023054"/>
    </source>
</evidence>
<dbReference type="OrthoDB" id="234983at2"/>
<evidence type="ECO:0000313" key="6">
    <source>
        <dbReference type="EMBL" id="TWU22737.1"/>
    </source>
</evidence>
<proteinExistence type="predicted"/>
<dbReference type="PANTHER" id="PTHR32347:SF23">
    <property type="entry name" value="BLL5650 PROTEIN"/>
    <property type="match status" value="1"/>
</dbReference>
<sequence length="520" mass="55845">MSNKTSQLDLSQLAVNRDQPVRSSLRIKRSWLTRYVLPGGILVGFVALFAWATRDSFLPAQSITVTPVVVTRAVIKQEGTPLFQAAGWIEPRPSPVVASSLAAGVIQEMLVIEGQHITKGEPVATLIDTDSKLALAQAEAQHTLQQAEVRRAEAALAAAKTNIAKPFSLQVALADAETLLSKTELELSNLPYALEAAQTQQVLAAENVRRKENAGDAITGRILREARAELATASNTVNELVAREPLLRSQFKSLAQKRDALAENLKLLTDETRALAEAEANFSVATARAEQARLRVETAKLQLDRMVVRSPITGCVLSLEARPGQWLSGVGSSTNKGSSAVVGLYDPKNLQVRVDVRLEDVPQVQIGQPVQIETAALPAPIAGKVISVTTLADIQKNTLQVKVAVNDPPAVIKPEMLGKVTFLAPPSPVVEESLGESPLRLFVPQTLVMESEGGKSIWVADLTGKIAKRKSVEVGRGATEGGLVEVINGLVPTDKLIVTGRESVTEGTRIRIASEPRYEK</sequence>
<evidence type="ECO:0000256" key="1">
    <source>
        <dbReference type="ARBA" id="ARBA00004196"/>
    </source>
</evidence>
<dbReference type="Gene3D" id="1.10.287.470">
    <property type="entry name" value="Helix hairpin bin"/>
    <property type="match status" value="1"/>
</dbReference>